<evidence type="ECO:0000313" key="2">
    <source>
        <dbReference type="Proteomes" id="UP001057402"/>
    </source>
</evidence>
<accession>A0ACB9RUI0</accession>
<gene>
    <name evidence="1" type="ORF">MLD38_008329</name>
</gene>
<dbReference type="Proteomes" id="UP001057402">
    <property type="component" value="Chromosome 3"/>
</dbReference>
<comment type="caution">
    <text evidence="1">The sequence shown here is derived from an EMBL/GenBank/DDBJ whole genome shotgun (WGS) entry which is preliminary data.</text>
</comment>
<name>A0ACB9RUI0_9MYRT</name>
<organism evidence="1 2">
    <name type="scientific">Melastoma candidum</name>
    <dbReference type="NCBI Taxonomy" id="119954"/>
    <lineage>
        <taxon>Eukaryota</taxon>
        <taxon>Viridiplantae</taxon>
        <taxon>Streptophyta</taxon>
        <taxon>Embryophyta</taxon>
        <taxon>Tracheophyta</taxon>
        <taxon>Spermatophyta</taxon>
        <taxon>Magnoliopsida</taxon>
        <taxon>eudicotyledons</taxon>
        <taxon>Gunneridae</taxon>
        <taxon>Pentapetalae</taxon>
        <taxon>rosids</taxon>
        <taxon>malvids</taxon>
        <taxon>Myrtales</taxon>
        <taxon>Melastomataceae</taxon>
        <taxon>Melastomatoideae</taxon>
        <taxon>Melastomateae</taxon>
        <taxon>Melastoma</taxon>
    </lineage>
</organism>
<evidence type="ECO:0000313" key="1">
    <source>
        <dbReference type="EMBL" id="KAI4382355.1"/>
    </source>
</evidence>
<dbReference type="EMBL" id="CM042882">
    <property type="protein sequence ID" value="KAI4382355.1"/>
    <property type="molecule type" value="Genomic_DNA"/>
</dbReference>
<proteinExistence type="predicted"/>
<reference evidence="2" key="1">
    <citation type="journal article" date="2023" name="Front. Plant Sci.">
        <title>Chromosomal-level genome assembly of Melastoma candidum provides insights into trichome evolution.</title>
        <authorList>
            <person name="Zhong Y."/>
            <person name="Wu W."/>
            <person name="Sun C."/>
            <person name="Zou P."/>
            <person name="Liu Y."/>
            <person name="Dai S."/>
            <person name="Zhou R."/>
        </authorList>
    </citation>
    <scope>NUCLEOTIDE SEQUENCE [LARGE SCALE GENOMIC DNA]</scope>
</reference>
<protein>
    <submittedName>
        <fullName evidence="1">Uncharacterized protein</fullName>
    </submittedName>
</protein>
<keyword evidence="2" id="KW-1185">Reference proteome</keyword>
<sequence>MSLRGFVPFSQLSSKSTSEELLGKELSLKFVEVDEEESRLVLNNRKAMADSQAQFGIGQISHDRITDIATVLQPGDSLKVMILSHDRESGRETNESDCHGVLAKRDIVVVSVSWSSDNDVVFSHGRVYFSQLEKENCMFQARRRTYLLGLLRLSRLRHILRRKEEPDNYYSFPYHIEVPKVLLFGLLGFTFSILAPLMLPFLLGYFLLAMLVYRNQESGIPLIILTLLFAEYCRQMFSPTFKNTSVEVLIDLDREDERCGRSEEIHQQLRSAYCQLTVSTHKFYESGYTTPNSRDSSQGSSIIISTPGTTTAVVGASWAVNCPIERNEPNTK</sequence>